<dbReference type="Gene3D" id="1.25.40.420">
    <property type="match status" value="1"/>
</dbReference>
<proteinExistence type="predicted"/>
<dbReference type="PANTHER" id="PTHR45632">
    <property type="entry name" value="LD33804P"/>
    <property type="match status" value="1"/>
</dbReference>
<evidence type="ECO:0000313" key="5">
    <source>
        <dbReference type="EnsemblMetazoa" id="HelroP189564"/>
    </source>
</evidence>
<dbReference type="AlphaFoldDB" id="T1FR57"/>
<organism evidence="5 6">
    <name type="scientific">Helobdella robusta</name>
    <name type="common">Californian leech</name>
    <dbReference type="NCBI Taxonomy" id="6412"/>
    <lineage>
        <taxon>Eukaryota</taxon>
        <taxon>Metazoa</taxon>
        <taxon>Spiralia</taxon>
        <taxon>Lophotrochozoa</taxon>
        <taxon>Annelida</taxon>
        <taxon>Clitellata</taxon>
        <taxon>Hirudinea</taxon>
        <taxon>Rhynchobdellida</taxon>
        <taxon>Glossiphoniidae</taxon>
        <taxon>Helobdella</taxon>
    </lineage>
</organism>
<dbReference type="CTD" id="20211304"/>
<accession>T1FR57</accession>
<dbReference type="KEGG" id="hro:HELRODRAFT_189564"/>
<sequence length="653" mass="75557">MDKRIKMEIKKADDVDGSKMVVLISKTGGRFEVDEDILLRASGYFEGLVNSGMRDARFKELTLELMSDESLIEICEFLSKLLNDNRNNGYQCTKSKSYKMLKEGLKGASYLQICSMIHVYNDLLSKYLSTFPRILKFASKYMLPDVLNNVREYVTENFRKLGMTSSVLKLAPDDICYLLESDFFNAESEFDIFNFVIRWISADESRRQHAEKLLTGVRYGLMTTGEWQRSNEILDELELNINKKEKVVENFRSVGTIFALGSSPFKDVQPQVLSVYDFIKTFEEERKDARSDSVQFRTANRLGPLVPCCRYKVCMVDKCLYLAGGGIVPQRLTDEIHVFDLTDSTWTQCSKMNVPRKNFYFGEMNGHLYAVSGRSFISLTGTVEKYVPREDRWLMSAPLPVETFNLAGCVCNGRMYVSGGLNAHGTSKQVWRYIPDGSEWTEMAPLLNERMDHVMTTLGNRLIVIGGRKCDFDSENVMSGEVYDSEADQWTRLLTLKKPAINSAFLNINDCLYLFGTENFESDNYFFVSSSVETFVQKINLSRWVLRFALNFASDGEVVREYFYICGQHLYIRGQYLYICGQYLYICGQYLYIRGQYLYICGQYLYICGQYFYICGQYLYICGQYLYIRGQYLYICGQYLYICAQHLYICDQF</sequence>
<dbReference type="EMBL" id="AMQM01001808">
    <property type="status" value="NOT_ANNOTATED_CDS"/>
    <property type="molecule type" value="Genomic_DNA"/>
</dbReference>
<dbReference type="OrthoDB" id="45365at2759"/>
<dbReference type="InterPro" id="IPR011333">
    <property type="entry name" value="SKP1/BTB/POZ_sf"/>
</dbReference>
<evidence type="ECO:0000259" key="3">
    <source>
        <dbReference type="SMART" id="SM00875"/>
    </source>
</evidence>
<dbReference type="Gene3D" id="3.30.710.10">
    <property type="entry name" value="Potassium Channel Kv1.1, Chain A"/>
    <property type="match status" value="1"/>
</dbReference>
<dbReference type="InterPro" id="IPR011705">
    <property type="entry name" value="BACK"/>
</dbReference>
<dbReference type="SMART" id="SM00875">
    <property type="entry name" value="BACK"/>
    <property type="match status" value="1"/>
</dbReference>
<reference evidence="5" key="3">
    <citation type="submission" date="2015-06" db="UniProtKB">
        <authorList>
            <consortium name="EnsemblMetazoa"/>
        </authorList>
    </citation>
    <scope>IDENTIFICATION</scope>
</reference>
<dbReference type="Gene3D" id="2.120.10.80">
    <property type="entry name" value="Kelch-type beta propeller"/>
    <property type="match status" value="1"/>
</dbReference>
<feature type="domain" description="BACK" evidence="3">
    <location>
        <begin position="131"/>
        <end position="228"/>
    </location>
</feature>
<keyword evidence="2" id="KW-0677">Repeat</keyword>
<dbReference type="Pfam" id="PF01344">
    <property type="entry name" value="Kelch_1"/>
    <property type="match status" value="2"/>
</dbReference>
<dbReference type="Pfam" id="PF07646">
    <property type="entry name" value="Kelch_2"/>
    <property type="match status" value="1"/>
</dbReference>
<protein>
    <recommendedName>
        <fullName evidence="3">BACK domain-containing protein</fullName>
    </recommendedName>
</protein>
<reference evidence="6" key="1">
    <citation type="submission" date="2012-12" db="EMBL/GenBank/DDBJ databases">
        <authorList>
            <person name="Hellsten U."/>
            <person name="Grimwood J."/>
            <person name="Chapman J.A."/>
            <person name="Shapiro H."/>
            <person name="Aerts A."/>
            <person name="Otillar R.P."/>
            <person name="Terry A.Y."/>
            <person name="Boore J.L."/>
            <person name="Simakov O."/>
            <person name="Marletaz F."/>
            <person name="Cho S.-J."/>
            <person name="Edsinger-Gonzales E."/>
            <person name="Havlak P."/>
            <person name="Kuo D.-H."/>
            <person name="Larsson T."/>
            <person name="Lv J."/>
            <person name="Arendt D."/>
            <person name="Savage R."/>
            <person name="Osoegawa K."/>
            <person name="de Jong P."/>
            <person name="Lindberg D.R."/>
            <person name="Seaver E.C."/>
            <person name="Weisblat D.A."/>
            <person name="Putnam N.H."/>
            <person name="Grigoriev I.V."/>
            <person name="Rokhsar D.S."/>
        </authorList>
    </citation>
    <scope>NUCLEOTIDE SEQUENCE</scope>
</reference>
<dbReference type="SMART" id="SM00612">
    <property type="entry name" value="Kelch"/>
    <property type="match status" value="4"/>
</dbReference>
<evidence type="ECO:0000256" key="2">
    <source>
        <dbReference type="ARBA" id="ARBA00022737"/>
    </source>
</evidence>
<dbReference type="PANTHER" id="PTHR45632:SF3">
    <property type="entry name" value="KELCH-LIKE PROTEIN 32"/>
    <property type="match status" value="1"/>
</dbReference>
<name>T1FR57_HELRO</name>
<dbReference type="InterPro" id="IPR006652">
    <property type="entry name" value="Kelch_1"/>
</dbReference>
<dbReference type="eggNOG" id="KOG4441">
    <property type="taxonomic scope" value="Eukaryota"/>
</dbReference>
<keyword evidence="6" id="KW-1185">Reference proteome</keyword>
<dbReference type="EnsemblMetazoa" id="HelroT189564">
    <property type="protein sequence ID" value="HelroP189564"/>
    <property type="gene ID" value="HelroG189564"/>
</dbReference>
<evidence type="ECO:0000256" key="1">
    <source>
        <dbReference type="ARBA" id="ARBA00022441"/>
    </source>
</evidence>
<dbReference type="GeneID" id="20211304"/>
<evidence type="ECO:0000313" key="4">
    <source>
        <dbReference type="EMBL" id="ESN92674.1"/>
    </source>
</evidence>
<reference evidence="4 6" key="2">
    <citation type="journal article" date="2013" name="Nature">
        <title>Insights into bilaterian evolution from three spiralian genomes.</title>
        <authorList>
            <person name="Simakov O."/>
            <person name="Marletaz F."/>
            <person name="Cho S.J."/>
            <person name="Edsinger-Gonzales E."/>
            <person name="Havlak P."/>
            <person name="Hellsten U."/>
            <person name="Kuo D.H."/>
            <person name="Larsson T."/>
            <person name="Lv J."/>
            <person name="Arendt D."/>
            <person name="Savage R."/>
            <person name="Osoegawa K."/>
            <person name="de Jong P."/>
            <person name="Grimwood J."/>
            <person name="Chapman J.A."/>
            <person name="Shapiro H."/>
            <person name="Aerts A."/>
            <person name="Otillar R.P."/>
            <person name="Terry A.Y."/>
            <person name="Boore J.L."/>
            <person name="Grigoriev I.V."/>
            <person name="Lindberg D.R."/>
            <person name="Seaver E.C."/>
            <person name="Weisblat D.A."/>
            <person name="Putnam N.H."/>
            <person name="Rokhsar D.S."/>
        </authorList>
    </citation>
    <scope>NUCLEOTIDE SEQUENCE</scope>
</reference>
<gene>
    <name evidence="5" type="primary">20211304</name>
    <name evidence="4" type="ORF">HELRODRAFT_189564</name>
</gene>
<dbReference type="RefSeq" id="XP_009028983.1">
    <property type="nucleotide sequence ID" value="XM_009030735.1"/>
</dbReference>
<keyword evidence="1" id="KW-0880">Kelch repeat</keyword>
<dbReference type="HOGENOM" id="CLU_018559_0_0_1"/>
<dbReference type="InterPro" id="IPR015915">
    <property type="entry name" value="Kelch-typ_b-propeller"/>
</dbReference>
<dbReference type="InterPro" id="IPR011498">
    <property type="entry name" value="Kelch_2"/>
</dbReference>
<dbReference type="STRING" id="6412.T1FR57"/>
<evidence type="ECO:0000313" key="6">
    <source>
        <dbReference type="Proteomes" id="UP000015101"/>
    </source>
</evidence>
<dbReference type="SUPFAM" id="SSF117281">
    <property type="entry name" value="Kelch motif"/>
    <property type="match status" value="1"/>
</dbReference>
<dbReference type="EMBL" id="KB097639">
    <property type="protein sequence ID" value="ESN92674.1"/>
    <property type="molecule type" value="Genomic_DNA"/>
</dbReference>
<dbReference type="Proteomes" id="UP000015101">
    <property type="component" value="Unassembled WGS sequence"/>
</dbReference>
<dbReference type="InParanoid" id="T1FR57"/>
<dbReference type="Pfam" id="PF07707">
    <property type="entry name" value="BACK"/>
    <property type="match status" value="1"/>
</dbReference>